<dbReference type="Gene3D" id="2.30.38.10">
    <property type="entry name" value="Luciferase, Domain 3"/>
    <property type="match status" value="1"/>
</dbReference>
<gene>
    <name evidence="7" type="ORF">ACFFIA_25380</name>
</gene>
<dbReference type="RefSeq" id="WP_377254598.1">
    <property type="nucleotide sequence ID" value="NZ_JBHLUH010000054.1"/>
</dbReference>
<feature type="domain" description="Carrier" evidence="6">
    <location>
        <begin position="1810"/>
        <end position="1884"/>
    </location>
</feature>
<keyword evidence="2" id="KW-0596">Phosphopantetheine</keyword>
<dbReference type="Gene3D" id="3.40.50.12780">
    <property type="entry name" value="N-terminal domain of ligase-like"/>
    <property type="match status" value="1"/>
</dbReference>
<dbReference type="InterPro" id="IPR023213">
    <property type="entry name" value="CAT-like_dom_sf"/>
</dbReference>
<comment type="cofactor">
    <cofactor evidence="1">
        <name>pantetheine 4'-phosphate</name>
        <dbReference type="ChEBI" id="CHEBI:47942"/>
    </cofactor>
</comment>
<dbReference type="NCBIfam" id="TIGR01733">
    <property type="entry name" value="AA-adenyl-dom"/>
    <property type="match status" value="2"/>
</dbReference>
<evidence type="ECO:0000256" key="2">
    <source>
        <dbReference type="ARBA" id="ARBA00022450"/>
    </source>
</evidence>
<feature type="domain" description="Carrier" evidence="6">
    <location>
        <begin position="757"/>
        <end position="832"/>
    </location>
</feature>
<dbReference type="InterPro" id="IPR025110">
    <property type="entry name" value="AMP-bd_C"/>
</dbReference>
<keyword evidence="4" id="KW-0677">Repeat</keyword>
<keyword evidence="8" id="KW-1185">Reference proteome</keyword>
<dbReference type="PROSITE" id="PS50075">
    <property type="entry name" value="CARRIER"/>
    <property type="match status" value="2"/>
</dbReference>
<dbReference type="InterPro" id="IPR001242">
    <property type="entry name" value="Condensation_dom"/>
</dbReference>
<dbReference type="InterPro" id="IPR045851">
    <property type="entry name" value="AMP-bd_C_sf"/>
</dbReference>
<dbReference type="InterPro" id="IPR000873">
    <property type="entry name" value="AMP-dep_synth/lig_dom"/>
</dbReference>
<dbReference type="SUPFAM" id="SSF52777">
    <property type="entry name" value="CoA-dependent acyltransferases"/>
    <property type="match status" value="6"/>
</dbReference>
<dbReference type="Gene3D" id="1.10.1200.10">
    <property type="entry name" value="ACP-like"/>
    <property type="match status" value="2"/>
</dbReference>
<dbReference type="Proteomes" id="UP001589867">
    <property type="component" value="Unassembled WGS sequence"/>
</dbReference>
<dbReference type="Pfam" id="PF00668">
    <property type="entry name" value="Condensation"/>
    <property type="match status" value="3"/>
</dbReference>
<accession>A0ABV6M8G6</accession>
<evidence type="ECO:0000313" key="8">
    <source>
        <dbReference type="Proteomes" id="UP001589867"/>
    </source>
</evidence>
<name>A0ABV6M8G6_9ACTN</name>
<dbReference type="PROSITE" id="PS00012">
    <property type="entry name" value="PHOSPHOPANTETHEINE"/>
    <property type="match status" value="2"/>
</dbReference>
<proteinExistence type="predicted"/>
<evidence type="ECO:0000256" key="1">
    <source>
        <dbReference type="ARBA" id="ARBA00001957"/>
    </source>
</evidence>
<dbReference type="CDD" id="cd17652">
    <property type="entry name" value="A_NRPS_CmdD_like"/>
    <property type="match status" value="1"/>
</dbReference>
<sequence length="2518" mass="268384">MPHVGRSSNSVPAKVAAEARDAAAHWREHLEGLPVLTMPTGGVEPGAPATEWRQLRVKLSAARGRRLVRASREAGVRPVGLLAAAVWTLLSRYGGQDDAAVLVSTGDGVVPLRCAATGDETFGALLGRVGDGMDAAKGREFDSLAAMVDGWEGDPPSIPAVAAEGEVAPDAAPAGTALVASVRPAGQGLAVSLSHRPGRIGADAAQRIAGHLGVLLATVAADLDRPLSTLPPVADEERERLLFAFNENATAVPLAGIADLFEEQVRRDPDAPAVRYEGIVLTYAELNGRANQLASALAARGVGATDIVAVALPRSVEAVVAMLAIVKSGAAFLPLDVTNPADRIAFVLGDAAPALVLTTVDGAGVLPAGVAAVALDDEVVRANLARLPEGDVPGPRPLDAPAYVIYTSGSTGRPKGVVVSHGGIASLVRTHEERLEAGPGSRVLQFAPLSFDASVWELCMALLTGGTLVVAPTDRLQPGAPLVELAAEHEVTHLTLPPSALAVVPAGGLASVRVLVVAGEACPPDLATRWSAGRRMVNAYGPTETTVCATMSPPLAADGHAPIGAPVVNTRVYVLDAAGQPVPAGVVGELYVAGSGVAKGYLNRPDLTEERFVPDTVRPQDGGRMYRTGDLVRSRDDGQLEFVGRADDQVKVRGFRIELGEIEVALAEHPAVAHAVVIARGDSITERQLVAYVVPAGGARLDVAEVRAFLGRRLPEYMVPPLFVSLDRMPLTPNGKVDRRALPAPAEAVDSGAEFVAPATPLEHALAAIWADVLNLPEVGVRDNFFQLGGDSLRSIQVLARAREELGVELFPRLMFDRPTVAELAAYVESLGGPVESDTIRPVPREPHMPLSFAQQRLWFLNEFEPDSTEYNLSAGLRVTGRLDLAALGRALTRLTERHEVLRTRLVSVDGRGVQVIGAVEPVGVPVVDLTAAPDLDAELDRRVRAEMVQPFDLGDGPLLRPVAYRLAAEEHLLVLSLHHVVIDRWGTGVLIREMTALYDEEVAGVPARLPAMPVQYADFAAWQQARAGDEAVAADIEYWRERLAGLAPLELPTDRPRPATRTWPGDSVRMELPVELGHRLRRMCRKRGATLFMALTAAVQVVLSRWSGSTDVAVATATAGRDHAELENVLGFFVNTLVLRSQVEPELSFVDLVDSVKDTVLEAFAHQQAPFERVVDVVAPDRDPSRTPLAQAMVVYHDALVPEVDSRSGLRITERELPRLTTMFDLTVELVQHGEELVAQLGYNTDLFDRATIERMAGHLQVLLEGVVADPRRPLSAVPMLTAAEREQLASWNDTAVPYPSDRCVHELFAERAQAGPDRVALVEGDIRLTYGQLDAHANRLAGYLRELGVERGTPVGVCLPRCWQMVAALLGVLKAGGAYVPLDPEYPADRLAFMLADSGAPVVVTRQALAHLAEGHTGAVVCLDTDWEAIGKLPPTAPETGVTAEDLAYIMYTSGSTGLPKGVASPHRATVRTFVNGGFIDCGPDEVIPQTLSISWDGLSAELWSVLLHGGTSVLYPGRRPDPEVLADMVAEHGVTTLCMPPSLLNAFVDEYPHVLRKVRQVATGGDVASPAHIAAARKAAPDLRIVNGYGPVETTVVATYYEVPADFDDSRPVPIGRPLANTRVYVVDGGLSLVPVGVAGELLVGGDGLARGYWGREALTAERFVELPWLPGERVYRTGDVVRWLPDGVLEFMGRVDEQVKVRGFRVELGEVEGALLRAPGVAEAAVVAFGDGARRRLAGFVVPVAGVELDVADVRGFVGGVLPDYMVPAVVVVLDRLPLTPSGKVDRRALPAPDVSLVRGGAEFVAPRSEVERVLVSVWQDVLGVDRIGVHDNFFELGGDSILSIQLVSRARAEGLWLTSKDLFVRQTIAGLGQGLSFVDGGPVGSGPVVGDVALTPIQHRFLAAHPTHPEHFSQSVELHFNANPDEAALRAALAALVEHHDALRTRFERDGEGWRQHIVAAEDGELLRVHDLSRLGATDQEQTIADIAAVLRGGWRLETGPLCRAALVRLGSGQPARLLLAAHHLVVDGVSWRILLDDLATAYGQASRGEGPSLPRRTSSFQAWAGRLAAHTAGGGLDAEAAYWTAVGGAPATPVPTDAHGPNTAGSVRTVTARLDRDSTEALLREAPAAYRTRVNDVLLAALGRTLAGWLGGGPVRIALEGHGRADLFDDLDLTRTVGWFTSVYPFDLTLPATAGWAELIRMVKERLRAVPNEGLGYDALRHLAPTGAAAAALAGVAQPQISFNYLGQWQAAAGGEAFTHRGGIPLDQHDAHERPHLLDVVASVEDGELSVIWVYSSNVHRQETVQRLADGMTGALREVVAHCRTAGAVGYTPSDFPYAGLDQAAVDRVVGDGRGVEDVYRLTPMQAGMLFHSLTGDGSGAYLGQVAFTLDGVRDPRALGAAWQVVVDRTPVLRSSMVWEGVPEPVQVVHRRVVVPVEYLDWSGLPEGERRAAAAAYQAADRARGTDLRTAPLARLAIARLSESSVQVFCTMHHLLLDGWSTFEVLSEVFAV</sequence>
<dbReference type="InterPro" id="IPR006162">
    <property type="entry name" value="Ppantetheine_attach_site"/>
</dbReference>
<dbReference type="Gene3D" id="3.30.559.10">
    <property type="entry name" value="Chloramphenicol acetyltransferase-like domain"/>
    <property type="match status" value="3"/>
</dbReference>
<dbReference type="CDD" id="cd19531">
    <property type="entry name" value="LCL_NRPS-like"/>
    <property type="match status" value="1"/>
</dbReference>
<dbReference type="CDD" id="cd12117">
    <property type="entry name" value="A_NRPS_Srf_like"/>
    <property type="match status" value="1"/>
</dbReference>
<dbReference type="Gene3D" id="3.30.300.30">
    <property type="match status" value="2"/>
</dbReference>
<dbReference type="PANTHER" id="PTHR45527">
    <property type="entry name" value="NONRIBOSOMAL PEPTIDE SYNTHETASE"/>
    <property type="match status" value="1"/>
</dbReference>
<protein>
    <submittedName>
        <fullName evidence="7">Amino acid adenylation domain-containing protein</fullName>
    </submittedName>
</protein>
<feature type="non-terminal residue" evidence="7">
    <location>
        <position position="2518"/>
    </location>
</feature>
<dbReference type="PANTHER" id="PTHR45527:SF1">
    <property type="entry name" value="FATTY ACID SYNTHASE"/>
    <property type="match status" value="1"/>
</dbReference>
<dbReference type="Gene3D" id="3.40.50.980">
    <property type="match status" value="2"/>
</dbReference>
<dbReference type="Pfam" id="PF00550">
    <property type="entry name" value="PP-binding"/>
    <property type="match status" value="2"/>
</dbReference>
<evidence type="ECO:0000256" key="3">
    <source>
        <dbReference type="ARBA" id="ARBA00022553"/>
    </source>
</evidence>
<dbReference type="InterPro" id="IPR020806">
    <property type="entry name" value="PKS_PP-bd"/>
</dbReference>
<dbReference type="InterPro" id="IPR020845">
    <property type="entry name" value="AMP-binding_CS"/>
</dbReference>
<dbReference type="Pfam" id="PF13193">
    <property type="entry name" value="AMP-binding_C"/>
    <property type="match status" value="2"/>
</dbReference>
<dbReference type="NCBIfam" id="TIGR01720">
    <property type="entry name" value="NRPS-para261"/>
    <property type="match status" value="1"/>
</dbReference>
<dbReference type="NCBIfam" id="NF003417">
    <property type="entry name" value="PRK04813.1"/>
    <property type="match status" value="2"/>
</dbReference>
<dbReference type="Gene3D" id="3.30.559.30">
    <property type="entry name" value="Nonribosomal peptide synthetase, condensation domain"/>
    <property type="match status" value="3"/>
</dbReference>
<dbReference type="InterPro" id="IPR042099">
    <property type="entry name" value="ANL_N_sf"/>
</dbReference>
<keyword evidence="5" id="KW-0045">Antibiotic biosynthesis</keyword>
<reference evidence="7 8" key="1">
    <citation type="submission" date="2024-09" db="EMBL/GenBank/DDBJ databases">
        <authorList>
            <person name="Sun Q."/>
            <person name="Mori K."/>
        </authorList>
    </citation>
    <scope>NUCLEOTIDE SEQUENCE [LARGE SCALE GENOMIC DNA]</scope>
    <source>
        <strain evidence="7 8">TBRC 3947</strain>
    </source>
</reference>
<dbReference type="Pfam" id="PF00501">
    <property type="entry name" value="AMP-binding"/>
    <property type="match status" value="2"/>
</dbReference>
<dbReference type="PROSITE" id="PS00455">
    <property type="entry name" value="AMP_BINDING"/>
    <property type="match status" value="2"/>
</dbReference>
<dbReference type="InterPro" id="IPR010071">
    <property type="entry name" value="AA_adenyl_dom"/>
</dbReference>
<dbReference type="SUPFAM" id="SSF47336">
    <property type="entry name" value="ACP-like"/>
    <property type="match status" value="2"/>
</dbReference>
<evidence type="ECO:0000256" key="5">
    <source>
        <dbReference type="ARBA" id="ARBA00023194"/>
    </source>
</evidence>
<dbReference type="InterPro" id="IPR010060">
    <property type="entry name" value="NRPS_synth"/>
</dbReference>
<dbReference type="InterPro" id="IPR009081">
    <property type="entry name" value="PP-bd_ACP"/>
</dbReference>
<comment type="caution">
    <text evidence="7">The sequence shown here is derived from an EMBL/GenBank/DDBJ whole genome shotgun (WGS) entry which is preliminary data.</text>
</comment>
<evidence type="ECO:0000313" key="7">
    <source>
        <dbReference type="EMBL" id="MFC0530978.1"/>
    </source>
</evidence>
<keyword evidence="3" id="KW-0597">Phosphoprotein</keyword>
<dbReference type="EMBL" id="JBHLUH010000054">
    <property type="protein sequence ID" value="MFC0530978.1"/>
    <property type="molecule type" value="Genomic_DNA"/>
</dbReference>
<organism evidence="7 8">
    <name type="scientific">Phytohabitans kaempferiae</name>
    <dbReference type="NCBI Taxonomy" id="1620943"/>
    <lineage>
        <taxon>Bacteria</taxon>
        <taxon>Bacillati</taxon>
        <taxon>Actinomycetota</taxon>
        <taxon>Actinomycetes</taxon>
        <taxon>Micromonosporales</taxon>
        <taxon>Micromonosporaceae</taxon>
    </lineage>
</organism>
<dbReference type="InterPro" id="IPR036736">
    <property type="entry name" value="ACP-like_sf"/>
</dbReference>
<evidence type="ECO:0000259" key="6">
    <source>
        <dbReference type="PROSITE" id="PS50075"/>
    </source>
</evidence>
<dbReference type="SUPFAM" id="SSF56801">
    <property type="entry name" value="Acetyl-CoA synthetase-like"/>
    <property type="match status" value="2"/>
</dbReference>
<dbReference type="SMART" id="SM00823">
    <property type="entry name" value="PKS_PP"/>
    <property type="match status" value="2"/>
</dbReference>
<dbReference type="CDD" id="cd19534">
    <property type="entry name" value="E_NRPS"/>
    <property type="match status" value="1"/>
</dbReference>
<evidence type="ECO:0000256" key="4">
    <source>
        <dbReference type="ARBA" id="ARBA00022737"/>
    </source>
</evidence>